<dbReference type="EMBL" id="WJBH02000002">
    <property type="protein sequence ID" value="KAI9562587.1"/>
    <property type="molecule type" value="Genomic_DNA"/>
</dbReference>
<evidence type="ECO:0000313" key="2">
    <source>
        <dbReference type="EMBL" id="KAI9562587.1"/>
    </source>
</evidence>
<sequence length="280" mass="31201">MKLVLLLSALVVMSHQQFQYRTRPRGLFWLSPYSPQRVVSNYQPAQLYNDYHLQNEIPYPIQSRPSTRIGEIVTYFKNEELNPDVLISSAESQNDEEDFESLDTQARIKFYQQQQKNAGRFFGSSTINNPFVKTATFTISSTVTTVGSIVTCVPANNLAAVPAPTCNGRKRRSDDEDNEQFPIVPTQTLSLVPTAITRESRRLSNIDHEDTVLSSKDETFHPELSENNSRDKRFFGSGLAAAKTVTSYSFVGATLTNTVILDPTGMNVAVCLPAGYVVCG</sequence>
<evidence type="ECO:0000313" key="3">
    <source>
        <dbReference type="Proteomes" id="UP000820818"/>
    </source>
</evidence>
<gene>
    <name evidence="2" type="ORF">GHT06_010041</name>
</gene>
<evidence type="ECO:0000256" key="1">
    <source>
        <dbReference type="SAM" id="SignalP"/>
    </source>
</evidence>
<name>A0AAD5KY52_9CRUS</name>
<keyword evidence="1" id="KW-0732">Signal</keyword>
<protein>
    <submittedName>
        <fullName evidence="2">Uncharacterized protein</fullName>
    </submittedName>
</protein>
<accession>A0AAD5KY52</accession>
<comment type="caution">
    <text evidence="2">The sequence shown here is derived from an EMBL/GenBank/DDBJ whole genome shotgun (WGS) entry which is preliminary data.</text>
</comment>
<feature type="signal peptide" evidence="1">
    <location>
        <begin position="1"/>
        <end position="16"/>
    </location>
</feature>
<dbReference type="Proteomes" id="UP000820818">
    <property type="component" value="Linkage Group LG2"/>
</dbReference>
<proteinExistence type="predicted"/>
<keyword evidence="3" id="KW-1185">Reference proteome</keyword>
<feature type="chain" id="PRO_5042147687" evidence="1">
    <location>
        <begin position="17"/>
        <end position="280"/>
    </location>
</feature>
<reference evidence="2 3" key="1">
    <citation type="submission" date="2022-05" db="EMBL/GenBank/DDBJ databases">
        <title>A multi-omics perspective on studying reproductive biology in Daphnia sinensis.</title>
        <authorList>
            <person name="Jia J."/>
        </authorList>
    </citation>
    <scope>NUCLEOTIDE SEQUENCE [LARGE SCALE GENOMIC DNA]</scope>
    <source>
        <strain evidence="2 3">WSL</strain>
    </source>
</reference>
<organism evidence="2 3">
    <name type="scientific">Daphnia sinensis</name>
    <dbReference type="NCBI Taxonomy" id="1820382"/>
    <lineage>
        <taxon>Eukaryota</taxon>
        <taxon>Metazoa</taxon>
        <taxon>Ecdysozoa</taxon>
        <taxon>Arthropoda</taxon>
        <taxon>Crustacea</taxon>
        <taxon>Branchiopoda</taxon>
        <taxon>Diplostraca</taxon>
        <taxon>Cladocera</taxon>
        <taxon>Anomopoda</taxon>
        <taxon>Daphniidae</taxon>
        <taxon>Daphnia</taxon>
        <taxon>Daphnia similis group</taxon>
    </lineage>
</organism>
<dbReference type="AlphaFoldDB" id="A0AAD5KY52"/>